<dbReference type="GO" id="GO:0016020">
    <property type="term" value="C:membrane"/>
    <property type="evidence" value="ECO:0007669"/>
    <property type="project" value="UniProtKB-SubCell"/>
</dbReference>
<keyword evidence="10" id="KW-1185">Reference proteome</keyword>
<dbReference type="OrthoDB" id="58557at2759"/>
<dbReference type="STRING" id="90262.A0A1X2I5Q3"/>
<evidence type="ECO:0000256" key="2">
    <source>
        <dbReference type="ARBA" id="ARBA00008337"/>
    </source>
</evidence>
<name>A0A1X2I5Q3_9FUNG</name>
<keyword evidence="5 6" id="KW-0472">Membrane</keyword>
<evidence type="ECO:0000256" key="7">
    <source>
        <dbReference type="SAM" id="Phobius"/>
    </source>
</evidence>
<feature type="domain" description="EXPERA" evidence="8">
    <location>
        <begin position="41"/>
        <end position="187"/>
    </location>
</feature>
<feature type="transmembrane region" description="Helical" evidence="7">
    <location>
        <begin position="99"/>
        <end position="120"/>
    </location>
</feature>
<evidence type="ECO:0000256" key="5">
    <source>
        <dbReference type="ARBA" id="ARBA00023136"/>
    </source>
</evidence>
<feature type="transmembrane region" description="Helical" evidence="7">
    <location>
        <begin position="170"/>
        <end position="191"/>
    </location>
</feature>
<feature type="transmembrane region" description="Helical" evidence="7">
    <location>
        <begin position="12"/>
        <end position="34"/>
    </location>
</feature>
<keyword evidence="3 6" id="KW-0812">Transmembrane</keyword>
<evidence type="ECO:0000256" key="3">
    <source>
        <dbReference type="ARBA" id="ARBA00022692"/>
    </source>
</evidence>
<evidence type="ECO:0000256" key="4">
    <source>
        <dbReference type="ARBA" id="ARBA00022989"/>
    </source>
</evidence>
<dbReference type="Pfam" id="PF05241">
    <property type="entry name" value="EBP"/>
    <property type="match status" value="1"/>
</dbReference>
<organism evidence="9 10">
    <name type="scientific">Absidia repens</name>
    <dbReference type="NCBI Taxonomy" id="90262"/>
    <lineage>
        <taxon>Eukaryota</taxon>
        <taxon>Fungi</taxon>
        <taxon>Fungi incertae sedis</taxon>
        <taxon>Mucoromycota</taxon>
        <taxon>Mucoromycotina</taxon>
        <taxon>Mucoromycetes</taxon>
        <taxon>Mucorales</taxon>
        <taxon>Cunninghamellaceae</taxon>
        <taxon>Absidia</taxon>
    </lineage>
</organism>
<sequence>MIIDPSLIDEVTIYSLLAVVGILIVSLLASRLLLSSSSSKVDHATFVWFTFDALIHFIFEGSFVYHSTFGRTVNTGTDMFALLWQEYTKADERWGFADATVVSIEIMTVFVDGLLCLLILRQLVKNDPSRHFWIVVISVIEIVGGWMTFAPEWLTGSVYLNTDVWLWHYVYLWFFNGLWVVIPFALIVHSYNAIIKGLRNNNSNNKKQSKKSK</sequence>
<dbReference type="GO" id="GO:0047750">
    <property type="term" value="F:cholestenol delta-isomerase activity"/>
    <property type="evidence" value="ECO:0007669"/>
    <property type="project" value="InterPro"/>
</dbReference>
<evidence type="ECO:0000256" key="6">
    <source>
        <dbReference type="PROSITE-ProRule" id="PRU01087"/>
    </source>
</evidence>
<dbReference type="GO" id="GO:0016125">
    <property type="term" value="P:sterol metabolic process"/>
    <property type="evidence" value="ECO:0007669"/>
    <property type="project" value="InterPro"/>
</dbReference>
<dbReference type="PANTHER" id="PTHR14207">
    <property type="entry name" value="STEROL ISOMERASE"/>
    <property type="match status" value="1"/>
</dbReference>
<evidence type="ECO:0000313" key="10">
    <source>
        <dbReference type="Proteomes" id="UP000193560"/>
    </source>
</evidence>
<protein>
    <submittedName>
        <fullName evidence="9">Emopamil-binding protein</fullName>
    </submittedName>
</protein>
<evidence type="ECO:0000256" key="1">
    <source>
        <dbReference type="ARBA" id="ARBA00004141"/>
    </source>
</evidence>
<dbReference type="PANTHER" id="PTHR14207:SF1">
    <property type="entry name" value="EMOPAMIL-BINDING PROTEIN-LIKE"/>
    <property type="match status" value="1"/>
</dbReference>
<feature type="transmembrane region" description="Helical" evidence="7">
    <location>
        <begin position="46"/>
        <end position="65"/>
    </location>
</feature>
<dbReference type="InterPro" id="IPR033118">
    <property type="entry name" value="EXPERA"/>
</dbReference>
<dbReference type="PROSITE" id="PS51751">
    <property type="entry name" value="EXPERA"/>
    <property type="match status" value="1"/>
</dbReference>
<dbReference type="GO" id="GO:0005783">
    <property type="term" value="C:endoplasmic reticulum"/>
    <property type="evidence" value="ECO:0007669"/>
    <property type="project" value="TreeGrafter"/>
</dbReference>
<dbReference type="AlphaFoldDB" id="A0A1X2I5Q3"/>
<gene>
    <name evidence="9" type="ORF">BCR42DRAFT_381399</name>
</gene>
<dbReference type="Proteomes" id="UP000193560">
    <property type="component" value="Unassembled WGS sequence"/>
</dbReference>
<comment type="subcellular location">
    <subcellularLocation>
        <location evidence="1">Membrane</location>
        <topology evidence="1">Multi-pass membrane protein</topology>
    </subcellularLocation>
</comment>
<dbReference type="EMBL" id="MCGE01000026">
    <property type="protein sequence ID" value="ORZ09884.1"/>
    <property type="molecule type" value="Genomic_DNA"/>
</dbReference>
<evidence type="ECO:0000313" key="9">
    <source>
        <dbReference type="EMBL" id="ORZ09884.1"/>
    </source>
</evidence>
<proteinExistence type="inferred from homology"/>
<reference evidence="9 10" key="1">
    <citation type="submission" date="2016-07" db="EMBL/GenBank/DDBJ databases">
        <title>Pervasive Adenine N6-methylation of Active Genes in Fungi.</title>
        <authorList>
            <consortium name="DOE Joint Genome Institute"/>
            <person name="Mondo S.J."/>
            <person name="Dannebaum R.O."/>
            <person name="Kuo R.C."/>
            <person name="Labutti K."/>
            <person name="Haridas S."/>
            <person name="Kuo A."/>
            <person name="Salamov A."/>
            <person name="Ahrendt S.R."/>
            <person name="Lipzen A."/>
            <person name="Sullivan W."/>
            <person name="Andreopoulos W.B."/>
            <person name="Clum A."/>
            <person name="Lindquist E."/>
            <person name="Daum C."/>
            <person name="Ramamoorthy G.K."/>
            <person name="Gryganskyi A."/>
            <person name="Culley D."/>
            <person name="Magnuson J.K."/>
            <person name="James T.Y."/>
            <person name="O'Malley M.A."/>
            <person name="Stajich J.E."/>
            <person name="Spatafora J.W."/>
            <person name="Visel A."/>
            <person name="Grigoriev I.V."/>
        </authorList>
    </citation>
    <scope>NUCLEOTIDE SEQUENCE [LARGE SCALE GENOMIC DNA]</scope>
    <source>
        <strain evidence="9 10">NRRL 1336</strain>
    </source>
</reference>
<comment type="similarity">
    <text evidence="2">Belongs to the EBP family.</text>
</comment>
<dbReference type="InterPro" id="IPR007905">
    <property type="entry name" value="EBP"/>
</dbReference>
<accession>A0A1X2I5Q3</accession>
<keyword evidence="4 6" id="KW-1133">Transmembrane helix</keyword>
<feature type="transmembrane region" description="Helical" evidence="7">
    <location>
        <begin position="132"/>
        <end position="150"/>
    </location>
</feature>
<evidence type="ECO:0000259" key="8">
    <source>
        <dbReference type="PROSITE" id="PS51751"/>
    </source>
</evidence>
<comment type="caution">
    <text evidence="9">The sequence shown here is derived from an EMBL/GenBank/DDBJ whole genome shotgun (WGS) entry which is preliminary data.</text>
</comment>